<dbReference type="Proteomes" id="UP000271256">
    <property type="component" value="Unassembled WGS sequence"/>
</dbReference>
<dbReference type="GO" id="GO:0009236">
    <property type="term" value="P:cobalamin biosynthetic process"/>
    <property type="evidence" value="ECO:0007669"/>
    <property type="project" value="UniProtKB-UniPathway"/>
</dbReference>
<dbReference type="UniPathway" id="UPA00148"/>
<evidence type="ECO:0000256" key="4">
    <source>
        <dbReference type="ARBA" id="ARBA00022679"/>
    </source>
</evidence>
<dbReference type="CDD" id="cd11644">
    <property type="entry name" value="Precorrin-6Y-MT"/>
    <property type="match status" value="1"/>
</dbReference>
<dbReference type="InterPro" id="IPR012818">
    <property type="entry name" value="CbiE"/>
</dbReference>
<dbReference type="Gene3D" id="3.30.950.10">
    <property type="entry name" value="Methyltransferase, Cobalt-precorrin-4 Transmethylase, Domain 2"/>
    <property type="match status" value="1"/>
</dbReference>
<sequence length="220" mass="24026">MPRIRVIGVGPGNLDYLTPAAQRALASARVLVGGQRHLVYLAREEQKTFVIKNNLAAMVDFIRSHREEGVAVLASGDPGLYGILNYLRQHFTPEELEVIPGISSVQLAFARLAIPWHDALILSAHGRPAGDLVNLMRHHGKVALLTGPGAPPNHIASLLVKAEMADRKVFCCCNLGYPEEEILETTPGKLARRDFSGQSYCVMVIIDEKSLDICNPGDSR</sequence>
<evidence type="ECO:0000256" key="1">
    <source>
        <dbReference type="ARBA" id="ARBA00004953"/>
    </source>
</evidence>
<dbReference type="InterPro" id="IPR000878">
    <property type="entry name" value="4pyrrol_Mease"/>
</dbReference>
<gene>
    <name evidence="7" type="primary">cbiE</name>
    <name evidence="7" type="ORF">D7024_09300</name>
</gene>
<proteinExistence type="predicted"/>
<dbReference type="PANTHER" id="PTHR43182:SF1">
    <property type="entry name" value="COBALT-PRECORRIN-7 C(5)-METHYLTRANSFERASE"/>
    <property type="match status" value="1"/>
</dbReference>
<feature type="domain" description="Tetrapyrrole methylase" evidence="6">
    <location>
        <begin position="5"/>
        <end position="190"/>
    </location>
</feature>
<dbReference type="NCBIfam" id="TIGR02467">
    <property type="entry name" value="CbiE"/>
    <property type="match status" value="1"/>
</dbReference>
<dbReference type="SUPFAM" id="SSF53790">
    <property type="entry name" value="Tetrapyrrole methylase"/>
    <property type="match status" value="1"/>
</dbReference>
<organism evidence="7 8">
    <name type="scientific">Desulfofundulus salinus</name>
    <dbReference type="NCBI Taxonomy" id="2419843"/>
    <lineage>
        <taxon>Bacteria</taxon>
        <taxon>Bacillati</taxon>
        <taxon>Bacillota</taxon>
        <taxon>Clostridia</taxon>
        <taxon>Eubacteriales</taxon>
        <taxon>Peptococcaceae</taxon>
        <taxon>Desulfofundulus</taxon>
    </lineage>
</organism>
<evidence type="ECO:0000256" key="5">
    <source>
        <dbReference type="ARBA" id="ARBA00022691"/>
    </source>
</evidence>
<dbReference type="EMBL" id="RBWE01000001">
    <property type="protein sequence ID" value="RKO67126.1"/>
    <property type="molecule type" value="Genomic_DNA"/>
</dbReference>
<accession>A0A494WUS2</accession>
<dbReference type="AlphaFoldDB" id="A0A494WUS2"/>
<dbReference type="OrthoDB" id="9780707at2"/>
<evidence type="ECO:0000256" key="2">
    <source>
        <dbReference type="ARBA" id="ARBA00022573"/>
    </source>
</evidence>
<keyword evidence="3 7" id="KW-0489">Methyltransferase</keyword>
<dbReference type="InterPro" id="IPR035996">
    <property type="entry name" value="4pyrrol_Methylase_sf"/>
</dbReference>
<evidence type="ECO:0000313" key="7">
    <source>
        <dbReference type="EMBL" id="RKO67126.1"/>
    </source>
</evidence>
<dbReference type="InterPro" id="IPR014776">
    <property type="entry name" value="4pyrrole_Mease_sub2"/>
</dbReference>
<keyword evidence="4 7" id="KW-0808">Transferase</keyword>
<name>A0A494WUS2_9FIRM</name>
<dbReference type="RefSeq" id="WP_121451540.1">
    <property type="nucleotide sequence ID" value="NZ_RBWE01000001.1"/>
</dbReference>
<evidence type="ECO:0000259" key="6">
    <source>
        <dbReference type="Pfam" id="PF00590"/>
    </source>
</evidence>
<keyword evidence="5" id="KW-0949">S-adenosyl-L-methionine</keyword>
<comment type="caution">
    <text evidence="7">The sequence shown here is derived from an EMBL/GenBank/DDBJ whole genome shotgun (WGS) entry which is preliminary data.</text>
</comment>
<dbReference type="GO" id="GO:0032259">
    <property type="term" value="P:methylation"/>
    <property type="evidence" value="ECO:0007669"/>
    <property type="project" value="UniProtKB-KW"/>
</dbReference>
<evidence type="ECO:0000256" key="3">
    <source>
        <dbReference type="ARBA" id="ARBA00022603"/>
    </source>
</evidence>
<keyword evidence="8" id="KW-1185">Reference proteome</keyword>
<dbReference type="Pfam" id="PF00590">
    <property type="entry name" value="TP_methylase"/>
    <property type="match status" value="1"/>
</dbReference>
<comment type="pathway">
    <text evidence="1">Cofactor biosynthesis; adenosylcobalamin biosynthesis.</text>
</comment>
<dbReference type="InterPro" id="IPR014777">
    <property type="entry name" value="4pyrrole_Mease_sub1"/>
</dbReference>
<dbReference type="Gene3D" id="3.40.1010.10">
    <property type="entry name" value="Cobalt-precorrin-4 Transmethylase, Domain 1"/>
    <property type="match status" value="1"/>
</dbReference>
<keyword evidence="2" id="KW-0169">Cobalamin biosynthesis</keyword>
<dbReference type="InterPro" id="IPR050714">
    <property type="entry name" value="Cobalamin_biosynth_MTase"/>
</dbReference>
<reference evidence="7 8" key="1">
    <citation type="submission" date="2018-10" db="EMBL/GenBank/DDBJ databases">
        <authorList>
            <person name="Grouzdev D.S."/>
            <person name="Krutkina M.S."/>
            <person name="Tourova T.P."/>
            <person name="Nazina T.N."/>
        </authorList>
    </citation>
    <scope>NUCLEOTIDE SEQUENCE [LARGE SCALE GENOMIC DNA]</scope>
    <source>
        <strain evidence="7 8">435</strain>
    </source>
</reference>
<evidence type="ECO:0000313" key="8">
    <source>
        <dbReference type="Proteomes" id="UP000271256"/>
    </source>
</evidence>
<dbReference type="PANTHER" id="PTHR43182">
    <property type="entry name" value="COBALT-PRECORRIN-6B C(15)-METHYLTRANSFERASE (DECARBOXYLATING)"/>
    <property type="match status" value="1"/>
</dbReference>
<protein>
    <submittedName>
        <fullName evidence="7">Precorrin-6y C5,15-methyltransferase (Decarboxylating) subunit CbiE</fullName>
    </submittedName>
</protein>
<dbReference type="GO" id="GO:0008276">
    <property type="term" value="F:protein methyltransferase activity"/>
    <property type="evidence" value="ECO:0007669"/>
    <property type="project" value="InterPro"/>
</dbReference>